<evidence type="ECO:0000313" key="4">
    <source>
        <dbReference type="Proteomes" id="UP000688947"/>
    </source>
</evidence>
<evidence type="ECO:0000256" key="1">
    <source>
        <dbReference type="SAM" id="MobiDB-lite"/>
    </source>
</evidence>
<dbReference type="VEuPathDB" id="FungiDB:PC110_g17593"/>
<dbReference type="PANTHER" id="PTHR34409:SF1">
    <property type="entry name" value="MYB-LIKE DOMAIN-CONTAINING PROTEIN"/>
    <property type="match status" value="1"/>
</dbReference>
<comment type="caution">
    <text evidence="3">The sequence shown here is derived from an EMBL/GenBank/DDBJ whole genome shotgun (WGS) entry which is preliminary data.</text>
</comment>
<dbReference type="PANTHER" id="PTHR34409">
    <property type="entry name" value="SET DOMAIN-CONTAINING PROTEIN"/>
    <property type="match status" value="1"/>
</dbReference>
<proteinExistence type="predicted"/>
<dbReference type="Pfam" id="PF20681">
    <property type="entry name" value="DUF6818"/>
    <property type="match status" value="1"/>
</dbReference>
<dbReference type="OrthoDB" id="128122at2759"/>
<evidence type="ECO:0000259" key="2">
    <source>
        <dbReference type="Pfam" id="PF20681"/>
    </source>
</evidence>
<organism evidence="3 4">
    <name type="scientific">Phytophthora cactorum</name>
    <dbReference type="NCBI Taxonomy" id="29920"/>
    <lineage>
        <taxon>Eukaryota</taxon>
        <taxon>Sar</taxon>
        <taxon>Stramenopiles</taxon>
        <taxon>Oomycota</taxon>
        <taxon>Peronosporomycetes</taxon>
        <taxon>Peronosporales</taxon>
        <taxon>Peronosporaceae</taxon>
        <taxon>Phytophthora</taxon>
    </lineage>
</organism>
<dbReference type="AlphaFoldDB" id="A0A8T1TW42"/>
<reference evidence="3" key="1">
    <citation type="submission" date="2021-01" db="EMBL/GenBank/DDBJ databases">
        <title>Phytophthora aleatoria, a newly-described species from Pinus radiata is distinct from Phytophthora cactorum isolates based on comparative genomics.</title>
        <authorList>
            <person name="Mcdougal R."/>
            <person name="Panda P."/>
            <person name="Williams N."/>
            <person name="Studholme D.J."/>
        </authorList>
    </citation>
    <scope>NUCLEOTIDE SEQUENCE</scope>
    <source>
        <strain evidence="3">NZFS 3830</strain>
    </source>
</reference>
<dbReference type="InterPro" id="IPR049203">
    <property type="entry name" value="DUF6818"/>
</dbReference>
<name>A0A8T1TW42_9STRA</name>
<evidence type="ECO:0000313" key="3">
    <source>
        <dbReference type="EMBL" id="KAG6948399.1"/>
    </source>
</evidence>
<feature type="region of interest" description="Disordered" evidence="1">
    <location>
        <begin position="68"/>
        <end position="87"/>
    </location>
</feature>
<gene>
    <name evidence="3" type="ORF">JG687_00015498</name>
</gene>
<dbReference type="Proteomes" id="UP000688947">
    <property type="component" value="Unassembled WGS sequence"/>
</dbReference>
<accession>A0A8T1TW42</accession>
<feature type="domain" description="DUF6818" evidence="2">
    <location>
        <begin position="32"/>
        <end position="86"/>
    </location>
</feature>
<sequence>MSLGGKKTKGKNFRATEIDRKCIVIYLEDRLPFGSEQWFGLASAYNIQLPSGWPARDGDSLKRKFMALKNKRKPTGDPDCPSEVKRA</sequence>
<dbReference type="EMBL" id="JAENGZ010001387">
    <property type="protein sequence ID" value="KAG6948399.1"/>
    <property type="molecule type" value="Genomic_DNA"/>
</dbReference>
<protein>
    <recommendedName>
        <fullName evidence="2">DUF6818 domain-containing protein</fullName>
    </recommendedName>
</protein>